<evidence type="ECO:0000256" key="2">
    <source>
        <dbReference type="ARBA" id="ARBA00022448"/>
    </source>
</evidence>
<reference evidence="8" key="1">
    <citation type="submission" date="2018-08" db="EMBL/GenBank/DDBJ databases">
        <authorList>
            <person name="Chevrot R."/>
        </authorList>
    </citation>
    <scope>NUCLEOTIDE SEQUENCE [LARGE SCALE GENOMIC DNA]</scope>
</reference>
<dbReference type="InterPro" id="IPR003439">
    <property type="entry name" value="ABC_transporter-like_ATP-bd"/>
</dbReference>
<dbReference type="SUPFAM" id="SSF52540">
    <property type="entry name" value="P-loop containing nucleoside triphosphate hydrolases"/>
    <property type="match status" value="1"/>
</dbReference>
<dbReference type="PANTHER" id="PTHR43820:SF2">
    <property type="entry name" value="ABC TRANSPORTER ATP-BINDING PROTEIN"/>
    <property type="match status" value="1"/>
</dbReference>
<evidence type="ECO:0000259" key="6">
    <source>
        <dbReference type="PROSITE" id="PS50893"/>
    </source>
</evidence>
<keyword evidence="5" id="KW-0029">Amino-acid transport</keyword>
<evidence type="ECO:0000313" key="7">
    <source>
        <dbReference type="EMBL" id="SYX82039.1"/>
    </source>
</evidence>
<dbReference type="SMART" id="SM00382">
    <property type="entry name" value="AAA"/>
    <property type="match status" value="1"/>
</dbReference>
<evidence type="ECO:0000256" key="1">
    <source>
        <dbReference type="ARBA" id="ARBA00005417"/>
    </source>
</evidence>
<dbReference type="Proteomes" id="UP000304148">
    <property type="component" value="Chromosome"/>
</dbReference>
<evidence type="ECO:0000256" key="5">
    <source>
        <dbReference type="ARBA" id="ARBA00022970"/>
    </source>
</evidence>
<sequence>MMTLLQVNEIETYIGQFHILQGVTFQVEAGGITVLLGRNGAGKTTTLRSIMGLNPASKGEIRYKGEQLDQLPTHLIARKGVGYVPEDQGIFADLTVGETMRIAMRGNSEEAVARLEWTMELFPDLRRFWNRKSGLLSGGQKQMLAISRAYVNDNELLLIDEPSKGLAPIMVEKLMEAIQQMKEKTTVLLVEQNFLMASRIGSAYYMMDEGRVVKAGTMDELRYDEETRRKYLGIA</sequence>
<evidence type="ECO:0000256" key="3">
    <source>
        <dbReference type="ARBA" id="ARBA00022741"/>
    </source>
</evidence>
<comment type="similarity">
    <text evidence="1">Belongs to the ABC transporter superfamily.</text>
</comment>
<dbReference type="PROSITE" id="PS00211">
    <property type="entry name" value="ABC_TRANSPORTER_1"/>
    <property type="match status" value="1"/>
</dbReference>
<feature type="domain" description="ABC transporter" evidence="6">
    <location>
        <begin position="5"/>
        <end position="234"/>
    </location>
</feature>
<dbReference type="InterPro" id="IPR052156">
    <property type="entry name" value="BCAA_Transport_ATP-bd_LivF"/>
</dbReference>
<dbReference type="Gene3D" id="3.40.50.300">
    <property type="entry name" value="P-loop containing nucleotide triphosphate hydrolases"/>
    <property type="match status" value="1"/>
</dbReference>
<keyword evidence="4 7" id="KW-0067">ATP-binding</keyword>
<dbReference type="Pfam" id="PF00005">
    <property type="entry name" value="ABC_tran"/>
    <property type="match status" value="1"/>
</dbReference>
<evidence type="ECO:0000256" key="4">
    <source>
        <dbReference type="ARBA" id="ARBA00022840"/>
    </source>
</evidence>
<dbReference type="InterPro" id="IPR017871">
    <property type="entry name" value="ABC_transporter-like_CS"/>
</dbReference>
<dbReference type="GO" id="GO:0005524">
    <property type="term" value="F:ATP binding"/>
    <property type="evidence" value="ECO:0007669"/>
    <property type="project" value="UniProtKB-KW"/>
</dbReference>
<gene>
    <name evidence="7" type="ORF">PBLR_10459</name>
</gene>
<dbReference type="CDD" id="cd03224">
    <property type="entry name" value="ABC_TM1139_LivF_branched"/>
    <property type="match status" value="1"/>
</dbReference>
<dbReference type="InterPro" id="IPR027417">
    <property type="entry name" value="P-loop_NTPase"/>
</dbReference>
<keyword evidence="2" id="KW-0813">Transport</keyword>
<keyword evidence="3" id="KW-0547">Nucleotide-binding</keyword>
<protein>
    <submittedName>
        <fullName evidence="7">Branched-chain amino acid ABC transporter ATP-binding protein</fullName>
    </submittedName>
</protein>
<dbReference type="GO" id="GO:0015807">
    <property type="term" value="P:L-amino acid transport"/>
    <property type="evidence" value="ECO:0007669"/>
    <property type="project" value="TreeGrafter"/>
</dbReference>
<accession>A0A383R6N8</accession>
<dbReference type="AlphaFoldDB" id="A0A383R6N8"/>
<dbReference type="GO" id="GO:0015658">
    <property type="term" value="F:branched-chain amino acid transmembrane transporter activity"/>
    <property type="evidence" value="ECO:0007669"/>
    <property type="project" value="TreeGrafter"/>
</dbReference>
<dbReference type="GO" id="GO:0016887">
    <property type="term" value="F:ATP hydrolysis activity"/>
    <property type="evidence" value="ECO:0007669"/>
    <property type="project" value="InterPro"/>
</dbReference>
<evidence type="ECO:0000313" key="8">
    <source>
        <dbReference type="Proteomes" id="UP000304148"/>
    </source>
</evidence>
<dbReference type="EMBL" id="LS992241">
    <property type="protein sequence ID" value="SYX82039.1"/>
    <property type="molecule type" value="Genomic_DNA"/>
</dbReference>
<name>A0A383R6N8_PAEAL</name>
<proteinExistence type="inferred from homology"/>
<organism evidence="7 8">
    <name type="scientific">Paenibacillus alvei</name>
    <name type="common">Bacillus alvei</name>
    <dbReference type="NCBI Taxonomy" id="44250"/>
    <lineage>
        <taxon>Bacteria</taxon>
        <taxon>Bacillati</taxon>
        <taxon>Bacillota</taxon>
        <taxon>Bacilli</taxon>
        <taxon>Bacillales</taxon>
        <taxon>Paenibacillaceae</taxon>
        <taxon>Paenibacillus</taxon>
    </lineage>
</organism>
<dbReference type="PROSITE" id="PS50893">
    <property type="entry name" value="ABC_TRANSPORTER_2"/>
    <property type="match status" value="1"/>
</dbReference>
<dbReference type="InterPro" id="IPR003593">
    <property type="entry name" value="AAA+_ATPase"/>
</dbReference>
<dbReference type="PANTHER" id="PTHR43820">
    <property type="entry name" value="HIGH-AFFINITY BRANCHED-CHAIN AMINO ACID TRANSPORT ATP-BINDING PROTEIN LIVF"/>
    <property type="match status" value="1"/>
</dbReference>